<reference evidence="2" key="1">
    <citation type="submission" date="2023-06" db="EMBL/GenBank/DDBJ databases">
        <title>Genome-scale phylogeny and comparative genomics of the fungal order Sordariales.</title>
        <authorList>
            <consortium name="Lawrence Berkeley National Laboratory"/>
            <person name="Hensen N."/>
            <person name="Bonometti L."/>
            <person name="Westerberg I."/>
            <person name="Brannstrom I.O."/>
            <person name="Guillou S."/>
            <person name="Cros-Aarteil S."/>
            <person name="Calhoun S."/>
            <person name="Haridas S."/>
            <person name="Kuo A."/>
            <person name="Mondo S."/>
            <person name="Pangilinan J."/>
            <person name="Riley R."/>
            <person name="LaButti K."/>
            <person name="Andreopoulos B."/>
            <person name="Lipzen A."/>
            <person name="Chen C."/>
            <person name="Yanf M."/>
            <person name="Daum C."/>
            <person name="Ng V."/>
            <person name="Clum A."/>
            <person name="Steindorff A."/>
            <person name="Ohm R."/>
            <person name="Martin F."/>
            <person name="Silar P."/>
            <person name="Natvig D."/>
            <person name="Lalanne C."/>
            <person name="Gautier V."/>
            <person name="Ament-velasquez S.L."/>
            <person name="Kruys A."/>
            <person name="Hutchinson M.I."/>
            <person name="Powell A.J."/>
            <person name="Barry K."/>
            <person name="Miller A.N."/>
            <person name="Grigoriev I.V."/>
            <person name="Debuchy R."/>
            <person name="Gladieux P."/>
            <person name="Thoren M.H."/>
            <person name="Johannesson H."/>
        </authorList>
    </citation>
    <scope>NUCLEOTIDE SEQUENCE</scope>
    <source>
        <strain evidence="2">SMH3391-2</strain>
    </source>
</reference>
<accession>A0AA40BXX8</accession>
<proteinExistence type="predicted"/>
<keyword evidence="3" id="KW-1185">Reference proteome</keyword>
<comment type="caution">
    <text evidence="2">The sequence shown here is derived from an EMBL/GenBank/DDBJ whole genome shotgun (WGS) entry which is preliminary data.</text>
</comment>
<dbReference type="Proteomes" id="UP001174934">
    <property type="component" value="Unassembled WGS sequence"/>
</dbReference>
<evidence type="ECO:0000313" key="2">
    <source>
        <dbReference type="EMBL" id="KAK0617856.1"/>
    </source>
</evidence>
<feature type="region of interest" description="Disordered" evidence="1">
    <location>
        <begin position="153"/>
        <end position="179"/>
    </location>
</feature>
<organism evidence="2 3">
    <name type="scientific">Bombardia bombarda</name>
    <dbReference type="NCBI Taxonomy" id="252184"/>
    <lineage>
        <taxon>Eukaryota</taxon>
        <taxon>Fungi</taxon>
        <taxon>Dikarya</taxon>
        <taxon>Ascomycota</taxon>
        <taxon>Pezizomycotina</taxon>
        <taxon>Sordariomycetes</taxon>
        <taxon>Sordariomycetidae</taxon>
        <taxon>Sordariales</taxon>
        <taxon>Lasiosphaeriaceae</taxon>
        <taxon>Bombardia</taxon>
    </lineage>
</organism>
<gene>
    <name evidence="2" type="ORF">B0T17DRAFT_509448</name>
</gene>
<dbReference type="EMBL" id="JAULSR010000005">
    <property type="protein sequence ID" value="KAK0617856.1"/>
    <property type="molecule type" value="Genomic_DNA"/>
</dbReference>
<name>A0AA40BXX8_9PEZI</name>
<dbReference type="AlphaFoldDB" id="A0AA40BXX8"/>
<evidence type="ECO:0000256" key="1">
    <source>
        <dbReference type="SAM" id="MobiDB-lite"/>
    </source>
</evidence>
<evidence type="ECO:0000313" key="3">
    <source>
        <dbReference type="Proteomes" id="UP001174934"/>
    </source>
</evidence>
<protein>
    <submittedName>
        <fullName evidence="2">Uncharacterized protein</fullName>
    </submittedName>
</protein>
<sequence length="208" mass="24176">MFDTKIFYLPCEKNKGARPPRGLQARARPGEGRADVLCRGWLCYKTQQLYFMYHANYRAVSQLICVRTQGSDLAGQRKKRAGRKKIRGCVWGEEGEPRWNNRQHCEVDYEVGAEMSAQSLLSQWRWRNNGYTCLWRPEYNRGDLQRSQWLSQYKSHPSATSPPVPPLHRSGTQSMMDDRENSALDGTEYYPRLRVWPVDDLDVIIGCV</sequence>